<comment type="subcellular location">
    <subcellularLocation>
        <location evidence="1">Cytoplasm</location>
    </subcellularLocation>
</comment>
<dbReference type="GO" id="GO:0005829">
    <property type="term" value="C:cytosol"/>
    <property type="evidence" value="ECO:0007669"/>
    <property type="project" value="TreeGrafter"/>
</dbReference>
<dbReference type="Pfam" id="PF00152">
    <property type="entry name" value="tRNA-synt_2"/>
    <property type="match status" value="1"/>
</dbReference>
<protein>
    <recommendedName>
        <fullName evidence="3 12">Lysine--tRNA ligase</fullName>
        <ecNumber evidence="3 12">6.1.1.6</ecNumber>
    </recommendedName>
    <alternativeName>
        <fullName evidence="10 12">Lysyl-tRNA synthetase</fullName>
    </alternativeName>
</protein>
<comment type="similarity">
    <text evidence="2">Belongs to the class-II aminoacyl-tRNA synthetase family.</text>
</comment>
<dbReference type="Proteomes" id="UP001408789">
    <property type="component" value="Unassembled WGS sequence"/>
</dbReference>
<dbReference type="GO" id="GO:0006430">
    <property type="term" value="P:lysyl-tRNA aminoacylation"/>
    <property type="evidence" value="ECO:0007669"/>
    <property type="project" value="InterPro"/>
</dbReference>
<keyword evidence="7" id="KW-0067">ATP-binding</keyword>
<dbReference type="SUPFAM" id="SSF55681">
    <property type="entry name" value="Class II aaRS and biotin synthetases"/>
    <property type="match status" value="1"/>
</dbReference>
<dbReference type="InterPro" id="IPR044136">
    <property type="entry name" value="Lys-tRNA-ligase_II_N"/>
</dbReference>
<dbReference type="EMBL" id="JBCNJP010000007">
    <property type="protein sequence ID" value="KAK9076848.1"/>
    <property type="molecule type" value="Genomic_DNA"/>
</dbReference>
<dbReference type="FunFam" id="2.40.50.140:FF:000050">
    <property type="entry name" value="Lysine--tRNA ligase"/>
    <property type="match status" value="1"/>
</dbReference>
<dbReference type="AlphaFoldDB" id="A0AAP0DPI3"/>
<feature type="compositionally biased region" description="Basic and acidic residues" evidence="13">
    <location>
        <begin position="30"/>
        <end position="49"/>
    </location>
</feature>
<dbReference type="GO" id="GO:0000049">
    <property type="term" value="F:tRNA binding"/>
    <property type="evidence" value="ECO:0007669"/>
    <property type="project" value="TreeGrafter"/>
</dbReference>
<dbReference type="InterPro" id="IPR012340">
    <property type="entry name" value="NA-bd_OB-fold"/>
</dbReference>
<comment type="caution">
    <text evidence="15">The sequence shown here is derived from an EMBL/GenBank/DDBJ whole genome shotgun (WGS) entry which is preliminary data.</text>
</comment>
<evidence type="ECO:0000256" key="11">
    <source>
        <dbReference type="ARBA" id="ARBA00048573"/>
    </source>
</evidence>
<evidence type="ECO:0000256" key="2">
    <source>
        <dbReference type="ARBA" id="ARBA00008226"/>
    </source>
</evidence>
<dbReference type="InterPro" id="IPR034762">
    <property type="entry name" value="Lys-tRNA-ligase_II_bac/euk"/>
</dbReference>
<dbReference type="PIRSF" id="PIRSF039101">
    <property type="entry name" value="LysRS2"/>
    <property type="match status" value="1"/>
</dbReference>
<feature type="domain" description="Aminoacyl-transfer RNA synthetases class-II family profile" evidence="14">
    <location>
        <begin position="268"/>
        <end position="597"/>
    </location>
</feature>
<keyword evidence="6" id="KW-0547">Nucleotide-binding</keyword>
<evidence type="ECO:0000256" key="8">
    <source>
        <dbReference type="ARBA" id="ARBA00022917"/>
    </source>
</evidence>
<dbReference type="NCBIfam" id="TIGR00499">
    <property type="entry name" value="lysS_bact"/>
    <property type="match status" value="1"/>
</dbReference>
<dbReference type="GO" id="GO:0004824">
    <property type="term" value="F:lysine-tRNA ligase activity"/>
    <property type="evidence" value="ECO:0007669"/>
    <property type="project" value="UniProtKB-EC"/>
</dbReference>
<feature type="compositionally biased region" description="Polar residues" evidence="13">
    <location>
        <begin position="1"/>
        <end position="13"/>
    </location>
</feature>
<evidence type="ECO:0000256" key="12">
    <source>
        <dbReference type="RuleBase" id="RU003748"/>
    </source>
</evidence>
<keyword evidence="8" id="KW-0648">Protein biosynthesis</keyword>
<reference evidence="15 16" key="1">
    <citation type="submission" date="2024-04" db="EMBL/GenBank/DDBJ databases">
        <title>The reference genome of an endangered Asteraceae, Deinandra increscens subsp. villosa, native to the Central Coast of California.</title>
        <authorList>
            <person name="Guilliams M."/>
            <person name="Hasenstab-Lehman K."/>
            <person name="Meyer R."/>
            <person name="Mcevoy S."/>
        </authorList>
    </citation>
    <scope>NUCLEOTIDE SEQUENCE [LARGE SCALE GENOMIC DNA]</scope>
    <source>
        <tissue evidence="15">Leaf</tissue>
    </source>
</reference>
<dbReference type="PROSITE" id="PS50862">
    <property type="entry name" value="AA_TRNA_LIGASE_II"/>
    <property type="match status" value="1"/>
</dbReference>
<gene>
    <name evidence="15" type="ORF">SSX86_005182</name>
</gene>
<dbReference type="PANTHER" id="PTHR42918">
    <property type="entry name" value="LYSYL-TRNA SYNTHETASE"/>
    <property type="match status" value="1"/>
</dbReference>
<dbReference type="SUPFAM" id="SSF50249">
    <property type="entry name" value="Nucleic acid-binding proteins"/>
    <property type="match status" value="1"/>
</dbReference>
<dbReference type="FunFam" id="3.30.930.10:FF:000051">
    <property type="entry name" value="Lysine--tRNA ligase"/>
    <property type="match status" value="1"/>
</dbReference>
<evidence type="ECO:0000256" key="6">
    <source>
        <dbReference type="ARBA" id="ARBA00022741"/>
    </source>
</evidence>
<evidence type="ECO:0000313" key="16">
    <source>
        <dbReference type="Proteomes" id="UP001408789"/>
    </source>
</evidence>
<sequence>MADNVSTANSTPAPSEAEALSKNARKKELKNKQKEEERRRKEEEKEKKAAAMPKSVVQKPSAADDEDMDPTQYFDNRLKTLAAQKAAGLNPYPHKFHVTMSILEYIEKYETLNSGDHLEDVQVSLAGRLMNKRSSSSKLFFYDLHGSGGKVQVMADARRSDLDEAEFSKYHSGVKRGDIVGIIGFPGKSKRGELSIFPKSFIVLSHCLHMMPRQKSAAAADNPNAKNIDAWTPGSVRNPDAYILKDQETRYRQRYLDLMVNSEVRHIFKTRAKIVSYVRRFLDNLDFLEVETPMMNMIAGGAAARPFVTHHNDLNMTLYMRIAPELYLKELVVGGLERVYEIGKQFRNEGIDLTHNPEFTTCEFYMAFADYNDLMELTEQMLSGMVKELTGGYKIKYHANGLDNDPIEIDFTPPFRRIDMIGELEKIANLSIPKDLAGEEANKYLAKACTDFDIKCPPPQTTTRLLDKLVGHFLEETCVNPAFIINHPEIMSPLAKWHRSKPGLTERFELFINKHELANAYTELNDPVVQRQRFADQLKDRQSGDDEAMALDETFCTALEYGLPPTGGWGLGIDRLAMLLTDSQNIKEVLLFPAMKPQDEPPVKAVENLKI</sequence>
<keyword evidence="4" id="KW-0963">Cytoplasm</keyword>
<evidence type="ECO:0000256" key="13">
    <source>
        <dbReference type="SAM" id="MobiDB-lite"/>
    </source>
</evidence>
<evidence type="ECO:0000256" key="1">
    <source>
        <dbReference type="ARBA" id="ARBA00004496"/>
    </source>
</evidence>
<dbReference type="PANTHER" id="PTHR42918:SF9">
    <property type="entry name" value="LYSINE--TRNA LIGASE"/>
    <property type="match status" value="1"/>
</dbReference>
<dbReference type="InterPro" id="IPR002313">
    <property type="entry name" value="Lys-tRNA-ligase_II"/>
</dbReference>
<dbReference type="Gene3D" id="3.30.930.10">
    <property type="entry name" value="Bira Bifunctional Protein, Domain 2"/>
    <property type="match status" value="1"/>
</dbReference>
<proteinExistence type="inferred from homology"/>
<dbReference type="EC" id="6.1.1.6" evidence="3 12"/>
<keyword evidence="16" id="KW-1185">Reference proteome</keyword>
<dbReference type="InterPro" id="IPR045864">
    <property type="entry name" value="aa-tRNA-synth_II/BPL/LPL"/>
</dbReference>
<dbReference type="PRINTS" id="PR00982">
    <property type="entry name" value="TRNASYNTHLYS"/>
</dbReference>
<dbReference type="CDD" id="cd00775">
    <property type="entry name" value="LysRS_core"/>
    <property type="match status" value="1"/>
</dbReference>
<evidence type="ECO:0000256" key="4">
    <source>
        <dbReference type="ARBA" id="ARBA00022490"/>
    </source>
</evidence>
<name>A0AAP0DPI3_9ASTR</name>
<keyword evidence="5" id="KW-0436">Ligase</keyword>
<dbReference type="GO" id="GO:0005524">
    <property type="term" value="F:ATP binding"/>
    <property type="evidence" value="ECO:0007669"/>
    <property type="project" value="UniProtKB-KW"/>
</dbReference>
<evidence type="ECO:0000256" key="10">
    <source>
        <dbReference type="ARBA" id="ARBA00030563"/>
    </source>
</evidence>
<evidence type="ECO:0000313" key="15">
    <source>
        <dbReference type="EMBL" id="KAK9076848.1"/>
    </source>
</evidence>
<feature type="region of interest" description="Disordered" evidence="13">
    <location>
        <begin position="1"/>
        <end position="71"/>
    </location>
</feature>
<evidence type="ECO:0000256" key="7">
    <source>
        <dbReference type="ARBA" id="ARBA00022840"/>
    </source>
</evidence>
<evidence type="ECO:0000256" key="3">
    <source>
        <dbReference type="ARBA" id="ARBA00013166"/>
    </source>
</evidence>
<dbReference type="InterPro" id="IPR004365">
    <property type="entry name" value="NA-bd_OB_tRNA"/>
</dbReference>
<dbReference type="NCBIfam" id="NF001756">
    <property type="entry name" value="PRK00484.1"/>
    <property type="match status" value="1"/>
</dbReference>
<accession>A0AAP0DPI3</accession>
<evidence type="ECO:0000256" key="5">
    <source>
        <dbReference type="ARBA" id="ARBA00022598"/>
    </source>
</evidence>
<evidence type="ECO:0000259" key="14">
    <source>
        <dbReference type="PROSITE" id="PS50862"/>
    </source>
</evidence>
<dbReference type="CDD" id="cd04322">
    <property type="entry name" value="LysRS_N"/>
    <property type="match status" value="1"/>
</dbReference>
<evidence type="ECO:0000256" key="9">
    <source>
        <dbReference type="ARBA" id="ARBA00023146"/>
    </source>
</evidence>
<dbReference type="Gene3D" id="2.40.50.140">
    <property type="entry name" value="Nucleic acid-binding proteins"/>
    <property type="match status" value="1"/>
</dbReference>
<dbReference type="InterPro" id="IPR004364">
    <property type="entry name" value="Aa-tRNA-synt_II"/>
</dbReference>
<comment type="catalytic activity">
    <reaction evidence="11 12">
        <text>tRNA(Lys) + L-lysine + ATP = L-lysyl-tRNA(Lys) + AMP + diphosphate</text>
        <dbReference type="Rhea" id="RHEA:20792"/>
        <dbReference type="Rhea" id="RHEA-COMP:9696"/>
        <dbReference type="Rhea" id="RHEA-COMP:9697"/>
        <dbReference type="ChEBI" id="CHEBI:30616"/>
        <dbReference type="ChEBI" id="CHEBI:32551"/>
        <dbReference type="ChEBI" id="CHEBI:33019"/>
        <dbReference type="ChEBI" id="CHEBI:78442"/>
        <dbReference type="ChEBI" id="CHEBI:78529"/>
        <dbReference type="ChEBI" id="CHEBI:456215"/>
        <dbReference type="EC" id="6.1.1.6"/>
    </reaction>
</comment>
<keyword evidence="9" id="KW-0030">Aminoacyl-tRNA synthetase</keyword>
<dbReference type="HAMAP" id="MF_00252">
    <property type="entry name" value="Lys_tRNA_synth_class2"/>
    <property type="match status" value="1"/>
</dbReference>
<dbReference type="InterPro" id="IPR006195">
    <property type="entry name" value="aa-tRNA-synth_II"/>
</dbReference>
<dbReference type="Pfam" id="PF01336">
    <property type="entry name" value="tRNA_anti-codon"/>
    <property type="match status" value="1"/>
</dbReference>
<organism evidence="15 16">
    <name type="scientific">Deinandra increscens subsp. villosa</name>
    <dbReference type="NCBI Taxonomy" id="3103831"/>
    <lineage>
        <taxon>Eukaryota</taxon>
        <taxon>Viridiplantae</taxon>
        <taxon>Streptophyta</taxon>
        <taxon>Embryophyta</taxon>
        <taxon>Tracheophyta</taxon>
        <taxon>Spermatophyta</taxon>
        <taxon>Magnoliopsida</taxon>
        <taxon>eudicotyledons</taxon>
        <taxon>Gunneridae</taxon>
        <taxon>Pentapetalae</taxon>
        <taxon>asterids</taxon>
        <taxon>campanulids</taxon>
        <taxon>Asterales</taxon>
        <taxon>Asteraceae</taxon>
        <taxon>Asteroideae</taxon>
        <taxon>Heliantheae alliance</taxon>
        <taxon>Madieae</taxon>
        <taxon>Madiinae</taxon>
        <taxon>Deinandra</taxon>
    </lineage>
</organism>
<dbReference type="InterPro" id="IPR018149">
    <property type="entry name" value="Lys-tRNA-synth_II_C"/>
</dbReference>